<evidence type="ECO:0000256" key="1">
    <source>
        <dbReference type="SAM" id="Phobius"/>
    </source>
</evidence>
<name>V8NKF2_OPHHA</name>
<feature type="transmembrane region" description="Helical" evidence="1">
    <location>
        <begin position="60"/>
        <end position="81"/>
    </location>
</feature>
<sequence length="167" mass="18656">MPTVETNGGLSQKVLTREVSIFEHGCDVLTLIQFCSFFCLGGFSQIVLTHEVSILKHGCVVQTLILFCSFFCLGGLSQIVLTQSDPVLKKPEESQKLTSCFSKVVLTESDPVMKKPEETHKLTCSVTGFDINNNWMKVAYSSVIPVFSLDSIQISLRLLKKEDYFYS</sequence>
<dbReference type="InterPro" id="IPR013783">
    <property type="entry name" value="Ig-like_fold"/>
</dbReference>
<keyword evidence="1" id="KW-0812">Transmembrane</keyword>
<dbReference type="AlphaFoldDB" id="V8NKF2"/>
<dbReference type="InterPro" id="IPR036179">
    <property type="entry name" value="Ig-like_dom_sf"/>
</dbReference>
<keyword evidence="1" id="KW-1133">Transmembrane helix</keyword>
<proteinExistence type="predicted"/>
<feature type="non-terminal residue" evidence="2">
    <location>
        <position position="1"/>
    </location>
</feature>
<evidence type="ECO:0000313" key="3">
    <source>
        <dbReference type="Proteomes" id="UP000018936"/>
    </source>
</evidence>
<dbReference type="EMBL" id="AZIM01003536">
    <property type="protein sequence ID" value="ETE61992.1"/>
    <property type="molecule type" value="Genomic_DNA"/>
</dbReference>
<feature type="transmembrane region" description="Helical" evidence="1">
    <location>
        <begin position="28"/>
        <end position="48"/>
    </location>
</feature>
<comment type="caution">
    <text evidence="2">The sequence shown here is derived from an EMBL/GenBank/DDBJ whole genome shotgun (WGS) entry which is preliminary data.</text>
</comment>
<dbReference type="Gene3D" id="2.60.40.10">
    <property type="entry name" value="Immunoglobulins"/>
    <property type="match status" value="1"/>
</dbReference>
<keyword evidence="1" id="KW-0472">Membrane</keyword>
<organism evidence="2 3">
    <name type="scientific">Ophiophagus hannah</name>
    <name type="common">King cobra</name>
    <name type="synonym">Naja hannah</name>
    <dbReference type="NCBI Taxonomy" id="8665"/>
    <lineage>
        <taxon>Eukaryota</taxon>
        <taxon>Metazoa</taxon>
        <taxon>Chordata</taxon>
        <taxon>Craniata</taxon>
        <taxon>Vertebrata</taxon>
        <taxon>Euteleostomi</taxon>
        <taxon>Lepidosauria</taxon>
        <taxon>Squamata</taxon>
        <taxon>Bifurcata</taxon>
        <taxon>Unidentata</taxon>
        <taxon>Episquamata</taxon>
        <taxon>Toxicofera</taxon>
        <taxon>Serpentes</taxon>
        <taxon>Colubroidea</taxon>
        <taxon>Elapidae</taxon>
        <taxon>Elapinae</taxon>
        <taxon>Ophiophagus</taxon>
    </lineage>
</organism>
<dbReference type="SUPFAM" id="SSF48726">
    <property type="entry name" value="Immunoglobulin"/>
    <property type="match status" value="1"/>
</dbReference>
<reference evidence="2 3" key="1">
    <citation type="journal article" date="2013" name="Proc. Natl. Acad. Sci. U.S.A.">
        <title>The king cobra genome reveals dynamic gene evolution and adaptation in the snake venom system.</title>
        <authorList>
            <person name="Vonk F.J."/>
            <person name="Casewell N.R."/>
            <person name="Henkel C.V."/>
            <person name="Heimberg A.M."/>
            <person name="Jansen H.J."/>
            <person name="McCleary R.J."/>
            <person name="Kerkkamp H.M."/>
            <person name="Vos R.A."/>
            <person name="Guerreiro I."/>
            <person name="Calvete J.J."/>
            <person name="Wuster W."/>
            <person name="Woods A.E."/>
            <person name="Logan J.M."/>
            <person name="Harrison R.A."/>
            <person name="Castoe T.A."/>
            <person name="de Koning A.P."/>
            <person name="Pollock D.D."/>
            <person name="Yandell M."/>
            <person name="Calderon D."/>
            <person name="Renjifo C."/>
            <person name="Currier R.B."/>
            <person name="Salgado D."/>
            <person name="Pla D."/>
            <person name="Sanz L."/>
            <person name="Hyder A.S."/>
            <person name="Ribeiro J.M."/>
            <person name="Arntzen J.W."/>
            <person name="van den Thillart G.E."/>
            <person name="Boetzer M."/>
            <person name="Pirovano W."/>
            <person name="Dirks R.P."/>
            <person name="Spaink H.P."/>
            <person name="Duboule D."/>
            <person name="McGlinn E."/>
            <person name="Kini R.M."/>
            <person name="Richardson M.K."/>
        </authorList>
    </citation>
    <scope>NUCLEOTIDE SEQUENCE</scope>
    <source>
        <tissue evidence="2">Blood</tissue>
    </source>
</reference>
<evidence type="ECO:0008006" key="4">
    <source>
        <dbReference type="Google" id="ProtNLM"/>
    </source>
</evidence>
<evidence type="ECO:0000313" key="2">
    <source>
        <dbReference type="EMBL" id="ETE61992.1"/>
    </source>
</evidence>
<protein>
    <recommendedName>
        <fullName evidence="4">Ig-like domain-containing protein</fullName>
    </recommendedName>
</protein>
<dbReference type="OrthoDB" id="8871599at2759"/>
<gene>
    <name evidence="2" type="ORF">L345_12253</name>
</gene>
<keyword evidence="3" id="KW-1185">Reference proteome</keyword>
<dbReference type="Proteomes" id="UP000018936">
    <property type="component" value="Unassembled WGS sequence"/>
</dbReference>
<accession>V8NKF2</accession>